<dbReference type="RefSeq" id="WP_149761757.1">
    <property type="nucleotide sequence ID" value="NZ_FPAO01000008.1"/>
</dbReference>
<dbReference type="AlphaFoldDB" id="A0A1I7ADS3"/>
<organism evidence="2 3">
    <name type="scientific">Methanosarcina thermophila</name>
    <dbReference type="NCBI Taxonomy" id="2210"/>
    <lineage>
        <taxon>Archaea</taxon>
        <taxon>Methanobacteriati</taxon>
        <taxon>Methanobacteriota</taxon>
        <taxon>Stenosarchaea group</taxon>
        <taxon>Methanomicrobia</taxon>
        <taxon>Methanosarcinales</taxon>
        <taxon>Methanosarcinaceae</taxon>
        <taxon>Methanosarcina</taxon>
    </lineage>
</organism>
<accession>A0A1I7ADS3</accession>
<protein>
    <submittedName>
        <fullName evidence="2">Uncharacterized protein</fullName>
    </submittedName>
</protein>
<sequence length="59" mass="6287">MSEELTQKTPIPSQDSTHTGSISLPDFNFSLHPHVHVTATPALQGSLDRTAEENTGVSA</sequence>
<feature type="region of interest" description="Disordered" evidence="1">
    <location>
        <begin position="40"/>
        <end position="59"/>
    </location>
</feature>
<evidence type="ECO:0000313" key="2">
    <source>
        <dbReference type="EMBL" id="SFT73091.1"/>
    </source>
</evidence>
<proteinExistence type="predicted"/>
<reference evidence="2 3" key="1">
    <citation type="submission" date="2016-10" db="EMBL/GenBank/DDBJ databases">
        <authorList>
            <person name="Varghese N."/>
            <person name="Submissions S."/>
        </authorList>
    </citation>
    <scope>NUCLEOTIDE SEQUENCE [LARGE SCALE GENOMIC DNA]</scope>
    <source>
        <strain evidence="2 3">DSM 11855</strain>
    </source>
</reference>
<dbReference type="Proteomes" id="UP000323733">
    <property type="component" value="Unassembled WGS sequence"/>
</dbReference>
<evidence type="ECO:0000313" key="3">
    <source>
        <dbReference type="Proteomes" id="UP000323733"/>
    </source>
</evidence>
<evidence type="ECO:0000256" key="1">
    <source>
        <dbReference type="SAM" id="MobiDB-lite"/>
    </source>
</evidence>
<feature type="compositionally biased region" description="Polar residues" evidence="1">
    <location>
        <begin position="7"/>
        <end position="22"/>
    </location>
</feature>
<feature type="region of interest" description="Disordered" evidence="1">
    <location>
        <begin position="1"/>
        <end position="26"/>
    </location>
</feature>
<keyword evidence="3" id="KW-1185">Reference proteome</keyword>
<dbReference type="EMBL" id="FPAO01000008">
    <property type="protein sequence ID" value="SFT73091.1"/>
    <property type="molecule type" value="Genomic_DNA"/>
</dbReference>
<gene>
    <name evidence="2" type="ORF">SAMN02910340_02067</name>
</gene>
<name>A0A1I7ADS3_METTE</name>